<evidence type="ECO:0000313" key="3">
    <source>
        <dbReference type="Proteomes" id="UP001161064"/>
    </source>
</evidence>
<organism evidence="2 3">
    <name type="scientific">Candidatus Phycosocius spiralis</name>
    <dbReference type="NCBI Taxonomy" id="2815099"/>
    <lineage>
        <taxon>Bacteria</taxon>
        <taxon>Pseudomonadati</taxon>
        <taxon>Pseudomonadota</taxon>
        <taxon>Alphaproteobacteria</taxon>
        <taxon>Caulobacterales</taxon>
        <taxon>Caulobacterales incertae sedis</taxon>
        <taxon>Candidatus Phycosocius</taxon>
    </lineage>
</organism>
<sequence length="54" mass="5898">MSPNMLFFLEFVAFSGLALAFAIQQVISLSPQKGDKKEEDEKPTLPKTSGHSEG</sequence>
<name>A0ABQ4PU71_9PROT</name>
<dbReference type="EMBL" id="BPFZ01000003">
    <property type="protein sequence ID" value="GIU66570.1"/>
    <property type="molecule type" value="Genomic_DNA"/>
</dbReference>
<accession>A0ABQ4PU71</accession>
<proteinExistence type="predicted"/>
<reference evidence="2" key="2">
    <citation type="journal article" date="2023" name="ISME Commun">
        <title>Characterization of a bloom-associated alphaproteobacterial lineage, 'Candidatus Phycosocius': insights into freshwater algal-bacterial interactions.</title>
        <authorList>
            <person name="Tanabe Y."/>
            <person name="Yamaguchi H."/>
            <person name="Yoshida M."/>
            <person name="Kai A."/>
            <person name="Okazaki Y."/>
        </authorList>
    </citation>
    <scope>NUCLEOTIDE SEQUENCE</scope>
    <source>
        <strain evidence="2">BOTRYCO-1</strain>
    </source>
</reference>
<evidence type="ECO:0000256" key="1">
    <source>
        <dbReference type="SAM" id="MobiDB-lite"/>
    </source>
</evidence>
<keyword evidence="3" id="KW-1185">Reference proteome</keyword>
<comment type="caution">
    <text evidence="2">The sequence shown here is derived from an EMBL/GenBank/DDBJ whole genome shotgun (WGS) entry which is preliminary data.</text>
</comment>
<dbReference type="Proteomes" id="UP001161064">
    <property type="component" value="Unassembled WGS sequence"/>
</dbReference>
<feature type="compositionally biased region" description="Basic and acidic residues" evidence="1">
    <location>
        <begin position="33"/>
        <end position="54"/>
    </location>
</feature>
<protein>
    <submittedName>
        <fullName evidence="2">Uncharacterized protein</fullName>
    </submittedName>
</protein>
<gene>
    <name evidence="2" type="ORF">PsB1_0724</name>
</gene>
<reference evidence="2" key="1">
    <citation type="submission" date="2021-05" db="EMBL/GenBank/DDBJ databases">
        <authorList>
            <person name="Tanabe Y."/>
        </authorList>
    </citation>
    <scope>NUCLEOTIDE SEQUENCE</scope>
    <source>
        <strain evidence="2">BOTRYCO-1</strain>
    </source>
</reference>
<feature type="region of interest" description="Disordered" evidence="1">
    <location>
        <begin position="31"/>
        <end position="54"/>
    </location>
</feature>
<evidence type="ECO:0000313" key="2">
    <source>
        <dbReference type="EMBL" id="GIU66570.1"/>
    </source>
</evidence>